<evidence type="ECO:0000313" key="2">
    <source>
        <dbReference type="EMBL" id="GAA0162265.1"/>
    </source>
</evidence>
<keyword evidence="3" id="KW-1185">Reference proteome</keyword>
<gene>
    <name evidence="2" type="ORF">LIER_18393</name>
</gene>
<keyword evidence="1" id="KW-0812">Transmembrane</keyword>
<dbReference type="Proteomes" id="UP001454036">
    <property type="component" value="Unassembled WGS sequence"/>
</dbReference>
<evidence type="ECO:0000313" key="3">
    <source>
        <dbReference type="Proteomes" id="UP001454036"/>
    </source>
</evidence>
<name>A0AAV3QDU9_LITER</name>
<evidence type="ECO:0000256" key="1">
    <source>
        <dbReference type="SAM" id="Phobius"/>
    </source>
</evidence>
<sequence>MRSILPSWGCVHNILGSAVGRIIIAWKPDFCDVEVVTSMDQHVLVEVKVTGGFVILLSIIYGANLYIQRRSLWSYLPVVCTLVKPWLLAGDFSVIRDASLTSAFLILQL</sequence>
<accession>A0AAV3QDU9</accession>
<protein>
    <submittedName>
        <fullName evidence="2">Uncharacterized protein</fullName>
    </submittedName>
</protein>
<reference evidence="2 3" key="1">
    <citation type="submission" date="2024-01" db="EMBL/GenBank/DDBJ databases">
        <title>The complete chloroplast genome sequence of Lithospermum erythrorhizon: insights into the phylogenetic relationship among Boraginaceae species and the maternal lineages of purple gromwells.</title>
        <authorList>
            <person name="Okada T."/>
            <person name="Watanabe K."/>
        </authorList>
    </citation>
    <scope>NUCLEOTIDE SEQUENCE [LARGE SCALE GENOMIC DNA]</scope>
</reference>
<keyword evidence="1" id="KW-1133">Transmembrane helix</keyword>
<dbReference type="AlphaFoldDB" id="A0AAV3QDU9"/>
<dbReference type="EMBL" id="BAABME010004407">
    <property type="protein sequence ID" value="GAA0162265.1"/>
    <property type="molecule type" value="Genomic_DNA"/>
</dbReference>
<organism evidence="2 3">
    <name type="scientific">Lithospermum erythrorhizon</name>
    <name type="common">Purple gromwell</name>
    <name type="synonym">Lithospermum officinale var. erythrorhizon</name>
    <dbReference type="NCBI Taxonomy" id="34254"/>
    <lineage>
        <taxon>Eukaryota</taxon>
        <taxon>Viridiplantae</taxon>
        <taxon>Streptophyta</taxon>
        <taxon>Embryophyta</taxon>
        <taxon>Tracheophyta</taxon>
        <taxon>Spermatophyta</taxon>
        <taxon>Magnoliopsida</taxon>
        <taxon>eudicotyledons</taxon>
        <taxon>Gunneridae</taxon>
        <taxon>Pentapetalae</taxon>
        <taxon>asterids</taxon>
        <taxon>lamiids</taxon>
        <taxon>Boraginales</taxon>
        <taxon>Boraginaceae</taxon>
        <taxon>Boraginoideae</taxon>
        <taxon>Lithospermeae</taxon>
        <taxon>Lithospermum</taxon>
    </lineage>
</organism>
<proteinExistence type="predicted"/>
<feature type="transmembrane region" description="Helical" evidence="1">
    <location>
        <begin position="49"/>
        <end position="67"/>
    </location>
</feature>
<keyword evidence="1" id="KW-0472">Membrane</keyword>
<comment type="caution">
    <text evidence="2">The sequence shown here is derived from an EMBL/GenBank/DDBJ whole genome shotgun (WGS) entry which is preliminary data.</text>
</comment>